<dbReference type="AlphaFoldDB" id="A0A174K6P7"/>
<reference evidence="1 2" key="1">
    <citation type="submission" date="2015-09" db="EMBL/GenBank/DDBJ databases">
        <authorList>
            <consortium name="Pathogen Informatics"/>
        </authorList>
    </citation>
    <scope>NUCLEOTIDE SEQUENCE [LARGE SCALE GENOMIC DNA]</scope>
    <source>
        <strain evidence="1 2">2789STDY5608854</strain>
    </source>
</reference>
<organism evidence="1 2">
    <name type="scientific">Flavonifractor plautii</name>
    <name type="common">Fusobacterium plautii</name>
    <dbReference type="NCBI Taxonomy" id="292800"/>
    <lineage>
        <taxon>Bacteria</taxon>
        <taxon>Bacillati</taxon>
        <taxon>Bacillota</taxon>
        <taxon>Clostridia</taxon>
        <taxon>Eubacteriales</taxon>
        <taxon>Oscillospiraceae</taxon>
        <taxon>Flavonifractor</taxon>
    </lineage>
</organism>
<evidence type="ECO:0000313" key="2">
    <source>
        <dbReference type="Proteomes" id="UP000095746"/>
    </source>
</evidence>
<dbReference type="EMBL" id="CYZT01000250">
    <property type="protein sequence ID" value="CUP07784.1"/>
    <property type="molecule type" value="Genomic_DNA"/>
</dbReference>
<name>A0A174K6P7_FLAPL</name>
<gene>
    <name evidence="1" type="ORF">ERS852411_02644</name>
</gene>
<accession>A0A174K6P7</accession>
<evidence type="ECO:0000313" key="1">
    <source>
        <dbReference type="EMBL" id="CUP07784.1"/>
    </source>
</evidence>
<protein>
    <submittedName>
        <fullName evidence="1">Uncharacterized protein</fullName>
    </submittedName>
</protein>
<proteinExistence type="predicted"/>
<dbReference type="Proteomes" id="UP000095746">
    <property type="component" value="Unassembled WGS sequence"/>
</dbReference>
<sequence>MPNMTMVWAIWAASNPAMYLRMWNQMDTSSRPRPTTVKPMTAPEEKATFRPRLRLSWAALAVRALAEVAIFMPTKPARPDQMPPVRKAKGINQLSSIPTPAKINKMTKTMIKIFATVVYWRLR</sequence>